<gene>
    <name evidence="3" type="ORF">GMARGA_LOCUS14993</name>
</gene>
<comment type="caution">
    <text evidence="3">The sequence shown here is derived from an EMBL/GenBank/DDBJ whole genome shotgun (WGS) entry which is preliminary data.</text>
</comment>
<evidence type="ECO:0000313" key="3">
    <source>
        <dbReference type="EMBL" id="CAG8737206.1"/>
    </source>
</evidence>
<protein>
    <submittedName>
        <fullName evidence="3">29408_t:CDS:1</fullName>
    </submittedName>
</protein>
<feature type="domain" description="HMG box" evidence="2">
    <location>
        <begin position="26"/>
        <end position="97"/>
    </location>
</feature>
<dbReference type="SMART" id="SM00398">
    <property type="entry name" value="HMG"/>
    <property type="match status" value="1"/>
</dbReference>
<feature type="DNA-binding region" description="HMG box" evidence="1">
    <location>
        <begin position="26"/>
        <end position="97"/>
    </location>
</feature>
<dbReference type="SUPFAM" id="SSF47095">
    <property type="entry name" value="HMG-box"/>
    <property type="match status" value="1"/>
</dbReference>
<keyword evidence="1" id="KW-0539">Nucleus</keyword>
<evidence type="ECO:0000259" key="2">
    <source>
        <dbReference type="PROSITE" id="PS50118"/>
    </source>
</evidence>
<evidence type="ECO:0000313" key="4">
    <source>
        <dbReference type="Proteomes" id="UP000789901"/>
    </source>
</evidence>
<dbReference type="InterPro" id="IPR009071">
    <property type="entry name" value="HMG_box_dom"/>
</dbReference>
<reference evidence="3 4" key="1">
    <citation type="submission" date="2021-06" db="EMBL/GenBank/DDBJ databases">
        <authorList>
            <person name="Kallberg Y."/>
            <person name="Tangrot J."/>
            <person name="Rosling A."/>
        </authorList>
    </citation>
    <scope>NUCLEOTIDE SEQUENCE [LARGE SCALE GENOMIC DNA]</scope>
    <source>
        <strain evidence="3 4">120-4 pot B 10/14</strain>
    </source>
</reference>
<dbReference type="Pfam" id="PF00505">
    <property type="entry name" value="HMG_box"/>
    <property type="match status" value="1"/>
</dbReference>
<dbReference type="PROSITE" id="PS50118">
    <property type="entry name" value="HMG_BOX_2"/>
    <property type="match status" value="1"/>
</dbReference>
<keyword evidence="4" id="KW-1185">Reference proteome</keyword>
<dbReference type="Proteomes" id="UP000789901">
    <property type="component" value="Unassembled WGS sequence"/>
</dbReference>
<dbReference type="InterPro" id="IPR036910">
    <property type="entry name" value="HMG_box_dom_sf"/>
</dbReference>
<proteinExistence type="predicted"/>
<dbReference type="Gene3D" id="1.10.30.10">
    <property type="entry name" value="High mobility group box domain"/>
    <property type="match status" value="1"/>
</dbReference>
<keyword evidence="1" id="KW-0238">DNA-binding</keyword>
<evidence type="ECO:0000256" key="1">
    <source>
        <dbReference type="PROSITE-ProRule" id="PRU00267"/>
    </source>
</evidence>
<sequence>MDKMDIKMPNISEIQKLDVEELARSTNKSLNAFFLYRKEFTKRAIASGMKIKMTELSKKAGNSWKNESKKVKKAYAEVSKRVDDLLQKRRQEKKTYEIIYDTNMEKVPQGPEPIDNQVPLQSFPPEETILSLSVDDITYLCSIGINANIALTPHQFYLSN</sequence>
<name>A0ABN7V6J7_GIGMA</name>
<organism evidence="3 4">
    <name type="scientific">Gigaspora margarita</name>
    <dbReference type="NCBI Taxonomy" id="4874"/>
    <lineage>
        <taxon>Eukaryota</taxon>
        <taxon>Fungi</taxon>
        <taxon>Fungi incertae sedis</taxon>
        <taxon>Mucoromycota</taxon>
        <taxon>Glomeromycotina</taxon>
        <taxon>Glomeromycetes</taxon>
        <taxon>Diversisporales</taxon>
        <taxon>Gigasporaceae</taxon>
        <taxon>Gigaspora</taxon>
    </lineage>
</organism>
<dbReference type="EMBL" id="CAJVQB010010157">
    <property type="protein sequence ID" value="CAG8737206.1"/>
    <property type="molecule type" value="Genomic_DNA"/>
</dbReference>
<accession>A0ABN7V6J7</accession>